<accession>A0A9K3MZ13</accession>
<comment type="caution">
    <text evidence="1">The sequence shown here is derived from an EMBL/GenBank/DDBJ whole genome shotgun (WGS) entry which is preliminary data.</text>
</comment>
<dbReference type="AlphaFoldDB" id="A0A9K3MZ13"/>
<dbReference type="EMBL" id="MNCJ02000326">
    <property type="protein sequence ID" value="KAF5781012.1"/>
    <property type="molecule type" value="Genomic_DNA"/>
</dbReference>
<reference evidence="1" key="2">
    <citation type="submission" date="2020-06" db="EMBL/GenBank/DDBJ databases">
        <title>Helianthus annuus Genome sequencing and assembly Release 2.</title>
        <authorList>
            <person name="Gouzy J."/>
            <person name="Langlade N."/>
            <person name="Munos S."/>
        </authorList>
    </citation>
    <scope>NUCLEOTIDE SEQUENCE</scope>
    <source>
        <tissue evidence="1">Leaves</tissue>
    </source>
</reference>
<dbReference type="Gramene" id="mRNA:HanXRQr2_Chr11g0478501">
    <property type="protein sequence ID" value="mRNA:HanXRQr2_Chr11g0478501"/>
    <property type="gene ID" value="HanXRQr2_Chr11g0478501"/>
</dbReference>
<proteinExistence type="predicted"/>
<keyword evidence="2" id="KW-1185">Reference proteome</keyword>
<name>A0A9K3MZ13_HELAN</name>
<evidence type="ECO:0000313" key="2">
    <source>
        <dbReference type="Proteomes" id="UP000215914"/>
    </source>
</evidence>
<evidence type="ECO:0000313" key="1">
    <source>
        <dbReference type="EMBL" id="KAF5781012.1"/>
    </source>
</evidence>
<dbReference type="Proteomes" id="UP000215914">
    <property type="component" value="Unassembled WGS sequence"/>
</dbReference>
<gene>
    <name evidence="1" type="ORF">HanXRQr2_Chr11g0478501</name>
</gene>
<reference evidence="1" key="1">
    <citation type="journal article" date="2017" name="Nature">
        <title>The sunflower genome provides insights into oil metabolism, flowering and Asterid evolution.</title>
        <authorList>
            <person name="Badouin H."/>
            <person name="Gouzy J."/>
            <person name="Grassa C.J."/>
            <person name="Murat F."/>
            <person name="Staton S.E."/>
            <person name="Cottret L."/>
            <person name="Lelandais-Briere C."/>
            <person name="Owens G.L."/>
            <person name="Carrere S."/>
            <person name="Mayjonade B."/>
            <person name="Legrand L."/>
            <person name="Gill N."/>
            <person name="Kane N.C."/>
            <person name="Bowers J.E."/>
            <person name="Hubner S."/>
            <person name="Bellec A."/>
            <person name="Berard A."/>
            <person name="Berges H."/>
            <person name="Blanchet N."/>
            <person name="Boniface M.C."/>
            <person name="Brunel D."/>
            <person name="Catrice O."/>
            <person name="Chaidir N."/>
            <person name="Claudel C."/>
            <person name="Donnadieu C."/>
            <person name="Faraut T."/>
            <person name="Fievet G."/>
            <person name="Helmstetter N."/>
            <person name="King M."/>
            <person name="Knapp S.J."/>
            <person name="Lai Z."/>
            <person name="Le Paslier M.C."/>
            <person name="Lippi Y."/>
            <person name="Lorenzon L."/>
            <person name="Mandel J.R."/>
            <person name="Marage G."/>
            <person name="Marchand G."/>
            <person name="Marquand E."/>
            <person name="Bret-Mestries E."/>
            <person name="Morien E."/>
            <person name="Nambeesan S."/>
            <person name="Nguyen T."/>
            <person name="Pegot-Espagnet P."/>
            <person name="Pouilly N."/>
            <person name="Raftis F."/>
            <person name="Sallet E."/>
            <person name="Schiex T."/>
            <person name="Thomas J."/>
            <person name="Vandecasteele C."/>
            <person name="Vares D."/>
            <person name="Vear F."/>
            <person name="Vautrin S."/>
            <person name="Crespi M."/>
            <person name="Mangin B."/>
            <person name="Burke J.M."/>
            <person name="Salse J."/>
            <person name="Munos S."/>
            <person name="Vincourt P."/>
            <person name="Rieseberg L.H."/>
            <person name="Langlade N.B."/>
        </authorList>
    </citation>
    <scope>NUCLEOTIDE SEQUENCE</scope>
    <source>
        <tissue evidence="1">Leaves</tissue>
    </source>
</reference>
<organism evidence="1 2">
    <name type="scientific">Helianthus annuus</name>
    <name type="common">Common sunflower</name>
    <dbReference type="NCBI Taxonomy" id="4232"/>
    <lineage>
        <taxon>Eukaryota</taxon>
        <taxon>Viridiplantae</taxon>
        <taxon>Streptophyta</taxon>
        <taxon>Embryophyta</taxon>
        <taxon>Tracheophyta</taxon>
        <taxon>Spermatophyta</taxon>
        <taxon>Magnoliopsida</taxon>
        <taxon>eudicotyledons</taxon>
        <taxon>Gunneridae</taxon>
        <taxon>Pentapetalae</taxon>
        <taxon>asterids</taxon>
        <taxon>campanulids</taxon>
        <taxon>Asterales</taxon>
        <taxon>Asteraceae</taxon>
        <taxon>Asteroideae</taxon>
        <taxon>Heliantheae alliance</taxon>
        <taxon>Heliantheae</taxon>
        <taxon>Helianthus</taxon>
    </lineage>
</organism>
<protein>
    <submittedName>
        <fullName evidence="1">Uncharacterized protein</fullName>
    </submittedName>
</protein>
<sequence>MVGTFICNRFLKKMKFRRILICFVGIPDKSIMLFRFAISESIQFHSFPYLIKPSMSSWNRRDFIHSLHVNKQPWGHNQWVSWCGFGFVLNISSGSFDNLGFGIAI</sequence>